<feature type="coiled-coil region" evidence="1">
    <location>
        <begin position="61"/>
        <end position="99"/>
    </location>
</feature>
<protein>
    <submittedName>
        <fullName evidence="2">Uncharacterized protein</fullName>
    </submittedName>
</protein>
<dbReference type="EMBL" id="KZ293656">
    <property type="protein sequence ID" value="PBK93726.1"/>
    <property type="molecule type" value="Genomic_DNA"/>
</dbReference>
<accession>A0A2H3E206</accession>
<dbReference type="AlphaFoldDB" id="A0A2H3E206"/>
<proteinExistence type="predicted"/>
<evidence type="ECO:0000313" key="2">
    <source>
        <dbReference type="EMBL" id="PBK93726.1"/>
    </source>
</evidence>
<keyword evidence="1" id="KW-0175">Coiled coil</keyword>
<dbReference type="OrthoDB" id="3087415at2759"/>
<reference evidence="3" key="1">
    <citation type="journal article" date="2017" name="Nat. Ecol. Evol.">
        <title>Genome expansion and lineage-specific genetic innovations in the forest pathogenic fungi Armillaria.</title>
        <authorList>
            <person name="Sipos G."/>
            <person name="Prasanna A.N."/>
            <person name="Walter M.C."/>
            <person name="O'Connor E."/>
            <person name="Balint B."/>
            <person name="Krizsan K."/>
            <person name="Kiss B."/>
            <person name="Hess J."/>
            <person name="Varga T."/>
            <person name="Slot J."/>
            <person name="Riley R."/>
            <person name="Boka B."/>
            <person name="Rigling D."/>
            <person name="Barry K."/>
            <person name="Lee J."/>
            <person name="Mihaltcheva S."/>
            <person name="LaButti K."/>
            <person name="Lipzen A."/>
            <person name="Waldron R."/>
            <person name="Moloney N.M."/>
            <person name="Sperisen C."/>
            <person name="Kredics L."/>
            <person name="Vagvoelgyi C."/>
            <person name="Patrignani A."/>
            <person name="Fitzpatrick D."/>
            <person name="Nagy I."/>
            <person name="Doyle S."/>
            <person name="Anderson J.B."/>
            <person name="Grigoriev I.V."/>
            <person name="Gueldener U."/>
            <person name="Muensterkoetter M."/>
            <person name="Nagy L.G."/>
        </authorList>
    </citation>
    <scope>NUCLEOTIDE SEQUENCE [LARGE SCALE GENOMIC DNA]</scope>
    <source>
        <strain evidence="3">Ar21-2</strain>
    </source>
</reference>
<gene>
    <name evidence="2" type="ORF">ARMGADRAFT_1080009</name>
</gene>
<dbReference type="Proteomes" id="UP000217790">
    <property type="component" value="Unassembled WGS sequence"/>
</dbReference>
<evidence type="ECO:0000256" key="1">
    <source>
        <dbReference type="SAM" id="Coils"/>
    </source>
</evidence>
<organism evidence="2 3">
    <name type="scientific">Armillaria gallica</name>
    <name type="common">Bulbous honey fungus</name>
    <name type="synonym">Armillaria bulbosa</name>
    <dbReference type="NCBI Taxonomy" id="47427"/>
    <lineage>
        <taxon>Eukaryota</taxon>
        <taxon>Fungi</taxon>
        <taxon>Dikarya</taxon>
        <taxon>Basidiomycota</taxon>
        <taxon>Agaricomycotina</taxon>
        <taxon>Agaricomycetes</taxon>
        <taxon>Agaricomycetidae</taxon>
        <taxon>Agaricales</taxon>
        <taxon>Marasmiineae</taxon>
        <taxon>Physalacriaceae</taxon>
        <taxon>Armillaria</taxon>
    </lineage>
</organism>
<dbReference type="InParanoid" id="A0A2H3E206"/>
<evidence type="ECO:0000313" key="3">
    <source>
        <dbReference type="Proteomes" id="UP000217790"/>
    </source>
</evidence>
<sequence>MRDHHIPATNTSAILSPHNLSATMLPQSTLDVVDAPATPVNTAKREAPVEEGDGHTSKTRIINSEKDVQVLRDRIVQLLKEERELQVKHQREIQALKQDHIHVMAITEAKHQGAINVLTNGLGNQLSGVVTHRMETLGADDLRYRVSPITFNVKYFILRIALDTANERSDLAETSLANTRMELEALQDKLRTVDDFPSMHSYLVDRFGDLATRLDHLDARLVMNFVDAGQRNAPGPGAHGWNRFPSIF</sequence>
<keyword evidence="3" id="KW-1185">Reference proteome</keyword>
<name>A0A2H3E206_ARMGA</name>